<dbReference type="AlphaFoldDB" id="A0A2P2JFM9"/>
<accession>A0A2P2JFM9</accession>
<dbReference type="EMBL" id="GGEC01011795">
    <property type="protein sequence ID" value="MBW92278.1"/>
    <property type="molecule type" value="Transcribed_RNA"/>
</dbReference>
<sequence length="64" mass="7380">MVHECKELFARRRSEMGFPYLVVFQLLRAYLYCLHVSQNVADSKTGPLIACSTGDSYFRIWGFG</sequence>
<reference evidence="1" key="1">
    <citation type="submission" date="2018-02" db="EMBL/GenBank/DDBJ databases">
        <title>Rhizophora mucronata_Transcriptome.</title>
        <authorList>
            <person name="Meera S.P."/>
            <person name="Sreeshan A."/>
            <person name="Augustine A."/>
        </authorList>
    </citation>
    <scope>NUCLEOTIDE SEQUENCE</scope>
    <source>
        <tissue evidence="1">Leaf</tissue>
    </source>
</reference>
<proteinExistence type="predicted"/>
<organism evidence="1">
    <name type="scientific">Rhizophora mucronata</name>
    <name type="common">Asiatic mangrove</name>
    <dbReference type="NCBI Taxonomy" id="61149"/>
    <lineage>
        <taxon>Eukaryota</taxon>
        <taxon>Viridiplantae</taxon>
        <taxon>Streptophyta</taxon>
        <taxon>Embryophyta</taxon>
        <taxon>Tracheophyta</taxon>
        <taxon>Spermatophyta</taxon>
        <taxon>Magnoliopsida</taxon>
        <taxon>eudicotyledons</taxon>
        <taxon>Gunneridae</taxon>
        <taxon>Pentapetalae</taxon>
        <taxon>rosids</taxon>
        <taxon>fabids</taxon>
        <taxon>Malpighiales</taxon>
        <taxon>Rhizophoraceae</taxon>
        <taxon>Rhizophora</taxon>
    </lineage>
</organism>
<protein>
    <submittedName>
        <fullName evidence="1">Uncharacterized protein</fullName>
    </submittedName>
</protein>
<name>A0A2P2JFM9_RHIMU</name>
<evidence type="ECO:0000313" key="1">
    <source>
        <dbReference type="EMBL" id="MBW92278.1"/>
    </source>
</evidence>